<keyword evidence="1" id="KW-0812">Transmembrane</keyword>
<comment type="caution">
    <text evidence="2">The sequence shown here is derived from an EMBL/GenBank/DDBJ whole genome shotgun (WGS) entry which is preliminary data.</text>
</comment>
<keyword evidence="1" id="KW-1133">Transmembrane helix</keyword>
<keyword evidence="1" id="KW-0472">Membrane</keyword>
<name>A0A4Q2AT12_9BURK</name>
<reference evidence="2 3" key="1">
    <citation type="submission" date="2018-08" db="EMBL/GenBank/DDBJ databases">
        <title>Mountain-cultivated ginseng endophyte, Burkholderia stabilis and its activity against ginseng root rot disease.</title>
        <authorList>
            <person name="Tapan Kumar M."/>
            <person name="Bae H."/>
            <person name="Shanmugam G."/>
            <person name="Jeon J."/>
        </authorList>
    </citation>
    <scope>NUCLEOTIDE SEQUENCE [LARGE SCALE GENOMIC DNA]</scope>
    <source>
        <strain evidence="2 3">EB159</strain>
    </source>
</reference>
<sequence>MAFAGTASGYAAAKLILAFAPVCGYDCENRSAGIFIMVVGTCLLGFVLIGHLATRRAHVTVKRLSLTALFLSATALLAGSGYYIAELHRHYRAADAARPVQANFDFMYMAITTREVPTYSKASRGSVAISGTIPRWQRCAIDGAWCDTRPRQAHMRCKAGEVYVDEADWPAFSLIPEENIRGAVPMKSMKLCAPGNIPDD</sequence>
<feature type="transmembrane region" description="Helical" evidence="1">
    <location>
        <begin position="34"/>
        <end position="54"/>
    </location>
</feature>
<dbReference type="Proteomes" id="UP000289650">
    <property type="component" value="Unassembled WGS sequence"/>
</dbReference>
<proteinExistence type="predicted"/>
<dbReference type="EMBL" id="QWEX01000001">
    <property type="protein sequence ID" value="RXV72111.1"/>
    <property type="molecule type" value="Genomic_DNA"/>
</dbReference>
<protein>
    <submittedName>
        <fullName evidence="2">Uncharacterized protein</fullName>
    </submittedName>
</protein>
<dbReference type="AlphaFoldDB" id="A0A4Q2AT12"/>
<accession>A0A4Q2AT12</accession>
<feature type="transmembrane region" description="Helical" evidence="1">
    <location>
        <begin position="66"/>
        <end position="85"/>
    </location>
</feature>
<evidence type="ECO:0000256" key="1">
    <source>
        <dbReference type="SAM" id="Phobius"/>
    </source>
</evidence>
<evidence type="ECO:0000313" key="2">
    <source>
        <dbReference type="EMBL" id="RXV72111.1"/>
    </source>
</evidence>
<organism evidence="2 3">
    <name type="scientific">Burkholderia stabilis</name>
    <dbReference type="NCBI Taxonomy" id="95485"/>
    <lineage>
        <taxon>Bacteria</taxon>
        <taxon>Pseudomonadati</taxon>
        <taxon>Pseudomonadota</taxon>
        <taxon>Betaproteobacteria</taxon>
        <taxon>Burkholderiales</taxon>
        <taxon>Burkholderiaceae</taxon>
        <taxon>Burkholderia</taxon>
        <taxon>Burkholderia cepacia complex</taxon>
    </lineage>
</organism>
<evidence type="ECO:0000313" key="3">
    <source>
        <dbReference type="Proteomes" id="UP000289650"/>
    </source>
</evidence>
<gene>
    <name evidence="2" type="ORF">D1006_06865</name>
</gene>